<dbReference type="Proteomes" id="UP000001357">
    <property type="component" value="Unassembled WGS sequence"/>
</dbReference>
<dbReference type="InterPro" id="IPR036754">
    <property type="entry name" value="YbaK/aa-tRNA-synt-asso_dom_sf"/>
</dbReference>
<keyword evidence="3" id="KW-1185">Reference proteome</keyword>
<gene>
    <name evidence="2" type="ORF">MONBRDRAFT_12776</name>
</gene>
<evidence type="ECO:0000259" key="1">
    <source>
        <dbReference type="Pfam" id="PF04073"/>
    </source>
</evidence>
<accession>A9VDA2</accession>
<evidence type="ECO:0000313" key="2">
    <source>
        <dbReference type="EMBL" id="EDQ84493.1"/>
    </source>
</evidence>
<sequence>MAEEAAASATPPYHPVVQQILDVLTTNDCWHQTFEHDAVLTSEAAAATRPGYGLHQGAKAIVVRYKVKGAATPRHAMLVLPADAKFDNRAARKALGTKDIRFAPEDEVATLTGNVLPGGVPPFGNLFQLDVLVDRKLLDNERIVFNAGDRRFSVAMLLQDYLRLVDPTVCDFTVDPAA</sequence>
<dbReference type="InterPro" id="IPR007214">
    <property type="entry name" value="YbaK/aa-tRNA-synth-assoc-dom"/>
</dbReference>
<dbReference type="EMBL" id="CH991586">
    <property type="protein sequence ID" value="EDQ84493.1"/>
    <property type="molecule type" value="Genomic_DNA"/>
</dbReference>
<dbReference type="PANTHER" id="PTHR30411">
    <property type="entry name" value="CYTOPLASMIC PROTEIN"/>
    <property type="match status" value="1"/>
</dbReference>
<dbReference type="Gene3D" id="3.90.960.10">
    <property type="entry name" value="YbaK/aminoacyl-tRNA synthetase-associated domain"/>
    <property type="match status" value="1"/>
</dbReference>
<dbReference type="AlphaFoldDB" id="A9VDA2"/>
<feature type="domain" description="YbaK/aminoacyl-tRNA synthetase-associated" evidence="1">
    <location>
        <begin position="37"/>
        <end position="164"/>
    </location>
</feature>
<dbReference type="OMA" id="AKAMLCT"/>
<proteinExistence type="predicted"/>
<reference evidence="2 3" key="1">
    <citation type="journal article" date="2008" name="Nature">
        <title>The genome of the choanoflagellate Monosiga brevicollis and the origin of metazoans.</title>
        <authorList>
            <consortium name="JGI Sequencing"/>
            <person name="King N."/>
            <person name="Westbrook M.J."/>
            <person name="Young S.L."/>
            <person name="Kuo A."/>
            <person name="Abedin M."/>
            <person name="Chapman J."/>
            <person name="Fairclough S."/>
            <person name="Hellsten U."/>
            <person name="Isogai Y."/>
            <person name="Letunic I."/>
            <person name="Marr M."/>
            <person name="Pincus D."/>
            <person name="Putnam N."/>
            <person name="Rokas A."/>
            <person name="Wright K.J."/>
            <person name="Zuzow R."/>
            <person name="Dirks W."/>
            <person name="Good M."/>
            <person name="Goodstein D."/>
            <person name="Lemons D."/>
            <person name="Li W."/>
            <person name="Lyons J.B."/>
            <person name="Morris A."/>
            <person name="Nichols S."/>
            <person name="Richter D.J."/>
            <person name="Salamov A."/>
            <person name="Bork P."/>
            <person name="Lim W.A."/>
            <person name="Manning G."/>
            <person name="Miller W.T."/>
            <person name="McGinnis W."/>
            <person name="Shapiro H."/>
            <person name="Tjian R."/>
            <person name="Grigoriev I.V."/>
            <person name="Rokhsar D."/>
        </authorList>
    </citation>
    <scope>NUCLEOTIDE SEQUENCE [LARGE SCALE GENOMIC DNA]</scope>
    <source>
        <strain evidence="3">MX1 / ATCC 50154</strain>
    </source>
</reference>
<dbReference type="KEGG" id="mbr:MONBRDRAFT_12776"/>
<dbReference type="SUPFAM" id="SSF55826">
    <property type="entry name" value="YbaK/ProRS associated domain"/>
    <property type="match status" value="1"/>
</dbReference>
<organism evidence="2 3">
    <name type="scientific">Monosiga brevicollis</name>
    <name type="common">Choanoflagellate</name>
    <dbReference type="NCBI Taxonomy" id="81824"/>
    <lineage>
        <taxon>Eukaryota</taxon>
        <taxon>Choanoflagellata</taxon>
        <taxon>Craspedida</taxon>
        <taxon>Salpingoecidae</taxon>
        <taxon>Monosiga</taxon>
    </lineage>
</organism>
<dbReference type="GO" id="GO:0002196">
    <property type="term" value="F:Ser-tRNA(Ala) deacylase activity"/>
    <property type="evidence" value="ECO:0000318"/>
    <property type="project" value="GO_Central"/>
</dbReference>
<dbReference type="PANTHER" id="PTHR30411:SF9">
    <property type="entry name" value="MULTIFUNCTIONAL SER_THR-TRNA DEACYLASE PROXP-Y"/>
    <property type="match status" value="1"/>
</dbReference>
<dbReference type="GO" id="GO:0106074">
    <property type="term" value="P:aminoacyl-tRNA metabolism involved in translational fidelity"/>
    <property type="evidence" value="ECO:0000318"/>
    <property type="project" value="GO_Central"/>
</dbReference>
<protein>
    <recommendedName>
        <fullName evidence="1">YbaK/aminoacyl-tRNA synthetase-associated domain-containing protein</fullName>
    </recommendedName>
</protein>
<evidence type="ECO:0000313" key="3">
    <source>
        <dbReference type="Proteomes" id="UP000001357"/>
    </source>
</evidence>
<dbReference type="eggNOG" id="ENOG502S6XN">
    <property type="taxonomic scope" value="Eukaryota"/>
</dbReference>
<dbReference type="Pfam" id="PF04073">
    <property type="entry name" value="tRNA_edit"/>
    <property type="match status" value="1"/>
</dbReference>
<dbReference type="RefSeq" id="XP_001750680.1">
    <property type="nucleotide sequence ID" value="XM_001750628.1"/>
</dbReference>
<dbReference type="GeneID" id="5895923"/>
<name>A9VDA2_MONBE</name>
<dbReference type="InParanoid" id="A9VDA2"/>